<keyword evidence="2" id="KW-1185">Reference proteome</keyword>
<dbReference type="Proteomes" id="UP000269721">
    <property type="component" value="Unassembled WGS sequence"/>
</dbReference>
<protein>
    <submittedName>
        <fullName evidence="1">Uncharacterized protein</fullName>
    </submittedName>
</protein>
<proteinExistence type="predicted"/>
<evidence type="ECO:0000313" key="2">
    <source>
        <dbReference type="Proteomes" id="UP000269721"/>
    </source>
</evidence>
<sequence>MSRRDKVSLQSSWFEVQAQNNLKSFSSHSHPRMSLYTAPTGLPLLFVFPTSPMQSLPPRLRPTSPPPSPLAGSTLGWSTTVSAVALYKGAREVSLWGWLAQYPDSKQFFNSKLVYICDIFQLLLKPGGVFNGDIPASPRNESIEIVAKYLACLCTEALLLIQRQLNFMRSSIASMCIGVNCPKLLPEPEAFALFATENFLKASLFKDGDIFMIVNQDLSERHAAFYRITIKPGHTKIEMVTLGSCTRFIGLEVDQLLNQKLRKKIGKAGYKAFSDESHRK</sequence>
<dbReference type="AlphaFoldDB" id="A0A4P9VTQ6"/>
<accession>A0A4P9VTQ6</accession>
<organism evidence="1 2">
    <name type="scientific">Blyttiomyces helicus</name>
    <dbReference type="NCBI Taxonomy" id="388810"/>
    <lineage>
        <taxon>Eukaryota</taxon>
        <taxon>Fungi</taxon>
        <taxon>Fungi incertae sedis</taxon>
        <taxon>Chytridiomycota</taxon>
        <taxon>Chytridiomycota incertae sedis</taxon>
        <taxon>Chytridiomycetes</taxon>
        <taxon>Chytridiomycetes incertae sedis</taxon>
        <taxon>Blyttiomyces</taxon>
    </lineage>
</organism>
<reference evidence="2" key="1">
    <citation type="journal article" date="2018" name="Nat. Microbiol.">
        <title>Leveraging single-cell genomics to expand the fungal tree of life.</title>
        <authorList>
            <person name="Ahrendt S.R."/>
            <person name="Quandt C.A."/>
            <person name="Ciobanu D."/>
            <person name="Clum A."/>
            <person name="Salamov A."/>
            <person name="Andreopoulos B."/>
            <person name="Cheng J.F."/>
            <person name="Woyke T."/>
            <person name="Pelin A."/>
            <person name="Henrissat B."/>
            <person name="Reynolds N.K."/>
            <person name="Benny G.L."/>
            <person name="Smith M.E."/>
            <person name="James T.Y."/>
            <person name="Grigoriev I.V."/>
        </authorList>
    </citation>
    <scope>NUCLEOTIDE SEQUENCE [LARGE SCALE GENOMIC DNA]</scope>
</reference>
<evidence type="ECO:0000313" key="1">
    <source>
        <dbReference type="EMBL" id="RKO82919.1"/>
    </source>
</evidence>
<gene>
    <name evidence="1" type="ORF">BDK51DRAFT_31174</name>
</gene>
<dbReference type="EMBL" id="ML001915">
    <property type="protein sequence ID" value="RKO82919.1"/>
    <property type="molecule type" value="Genomic_DNA"/>
</dbReference>
<name>A0A4P9VTQ6_9FUNG</name>